<gene>
    <name evidence="1" type="ORF">Z045_16185</name>
</gene>
<reference evidence="1 2" key="2">
    <citation type="journal article" date="2016" name="Genome Announc.">
        <title>Draft Genome Sequence of a Versatile Hydrocarbon-Degrading Bacterium, Rhodococcus pyridinivorans Strain KG-16, Collected from Oil Fields in India.</title>
        <authorList>
            <person name="Aggarwal R.K."/>
            <person name="Dawar C."/>
            <person name="Phanindranath R."/>
            <person name="Mutnuri L."/>
            <person name="Dayal A.M."/>
        </authorList>
    </citation>
    <scope>NUCLEOTIDE SEQUENCE [LARGE SCALE GENOMIC DNA]</scope>
    <source>
        <strain evidence="1 2">KG-16</strain>
    </source>
</reference>
<dbReference type="RefSeq" id="WP_060652775.1">
    <property type="nucleotide sequence ID" value="NZ_AZXY01000008.1"/>
</dbReference>
<evidence type="ECO:0000313" key="1">
    <source>
        <dbReference type="EMBL" id="KSZ57518.1"/>
    </source>
</evidence>
<dbReference type="Proteomes" id="UP000053060">
    <property type="component" value="Unassembled WGS sequence"/>
</dbReference>
<proteinExistence type="predicted"/>
<protein>
    <submittedName>
        <fullName evidence="1">Uncharacterized protein</fullName>
    </submittedName>
</protein>
<reference evidence="2" key="1">
    <citation type="submission" date="2015-01" db="EMBL/GenBank/DDBJ databases">
        <title>Draft genome sequence of Rhodococcus pyridinivorans strain KG-16, a hydrocarbon-degrading bacterium.</title>
        <authorList>
            <person name="Aggarwal R.K."/>
            <person name="Dawar C."/>
        </authorList>
    </citation>
    <scope>NUCLEOTIDE SEQUENCE [LARGE SCALE GENOMIC DNA]</scope>
    <source>
        <strain evidence="2">KG-16</strain>
    </source>
</reference>
<sequence length="77" mass="8751">MIELTVTVLVLSTLVIGLEVLRRRTAPAPAWVPRAPWRLHWERPAQTTRPRHRMSQDMQAAAEIRQLPPVVCGAPHN</sequence>
<evidence type="ECO:0000313" key="2">
    <source>
        <dbReference type="Proteomes" id="UP000053060"/>
    </source>
</evidence>
<comment type="caution">
    <text evidence="1">The sequence shown here is derived from an EMBL/GenBank/DDBJ whole genome shotgun (WGS) entry which is preliminary data.</text>
</comment>
<name>A0A0V9UHR3_9NOCA</name>
<dbReference type="EMBL" id="AZXY01000008">
    <property type="protein sequence ID" value="KSZ57518.1"/>
    <property type="molecule type" value="Genomic_DNA"/>
</dbReference>
<organism evidence="1 2">
    <name type="scientific">Rhodococcus pyridinivorans KG-16</name>
    <dbReference type="NCBI Taxonomy" id="1441730"/>
    <lineage>
        <taxon>Bacteria</taxon>
        <taxon>Bacillati</taxon>
        <taxon>Actinomycetota</taxon>
        <taxon>Actinomycetes</taxon>
        <taxon>Mycobacteriales</taxon>
        <taxon>Nocardiaceae</taxon>
        <taxon>Rhodococcus</taxon>
    </lineage>
</organism>
<dbReference type="PATRIC" id="fig|1441730.3.peg.3370"/>
<dbReference type="AlphaFoldDB" id="A0A0V9UHR3"/>
<accession>A0A0V9UHR3</accession>